<keyword evidence="2" id="KW-1185">Reference proteome</keyword>
<dbReference type="AlphaFoldDB" id="A0ABD2PTD1"/>
<evidence type="ECO:0000313" key="1">
    <source>
        <dbReference type="EMBL" id="KAL3310594.1"/>
    </source>
</evidence>
<evidence type="ECO:0000313" key="2">
    <source>
        <dbReference type="Proteomes" id="UP001626550"/>
    </source>
</evidence>
<reference evidence="1 2" key="1">
    <citation type="submission" date="2024-11" db="EMBL/GenBank/DDBJ databases">
        <title>Adaptive evolution of stress response genes in parasites aligns with host niche diversity.</title>
        <authorList>
            <person name="Hahn C."/>
            <person name="Resl P."/>
        </authorList>
    </citation>
    <scope>NUCLEOTIDE SEQUENCE [LARGE SCALE GENOMIC DNA]</scope>
    <source>
        <strain evidence="1">EGGRZ-B1_66</strain>
        <tissue evidence="1">Body</tissue>
    </source>
</reference>
<name>A0ABD2PTD1_9PLAT</name>
<accession>A0ABD2PTD1</accession>
<organism evidence="1 2">
    <name type="scientific">Cichlidogyrus casuarinus</name>
    <dbReference type="NCBI Taxonomy" id="1844966"/>
    <lineage>
        <taxon>Eukaryota</taxon>
        <taxon>Metazoa</taxon>
        <taxon>Spiralia</taxon>
        <taxon>Lophotrochozoa</taxon>
        <taxon>Platyhelminthes</taxon>
        <taxon>Monogenea</taxon>
        <taxon>Monopisthocotylea</taxon>
        <taxon>Dactylogyridea</taxon>
        <taxon>Ancyrocephalidae</taxon>
        <taxon>Cichlidogyrus</taxon>
    </lineage>
</organism>
<proteinExistence type="predicted"/>
<dbReference type="Proteomes" id="UP001626550">
    <property type="component" value="Unassembled WGS sequence"/>
</dbReference>
<gene>
    <name evidence="1" type="ORF">Ciccas_010838</name>
</gene>
<sequence>MASDNGKQPKFRDNLSLASKVNLQSQVHLYPNSENNYRKPAGYNKLSKIYRDCDGGFSAWFGFLVIIPKQNIFISAKKDGKIRAFEPDVNNKAVQCSDQGIAQLIQTIRPHCFKLSDPIKTNLQLFIFFLLAGASPRKSHNSVRELMMQAVEAAISKLKELDCNGDYKIELLDEYMKMILCIVYSEKCTVTVVNSLYETLLVWPKIDLVENLNDLALIRDAQSSGGVAFNLGNDLKLSAPESQQNTVYLGAKEAGMVDLATLIILCLDRVPSISLATKSFIDRTSLLLWLLGYLVKQHNCPHLHRTLKIILDEKFLGAVVTQETLSEHVDSQRLKLQANLNFSKFLSDKNASPCSLVFKSSQSIPCLLLDCAATAIYNEAKNGQFPAKTKNSLQLIDASLIFVTQFLSMFCSK</sequence>
<protein>
    <submittedName>
        <fullName evidence="1">Uncharacterized protein</fullName>
    </submittedName>
</protein>
<dbReference type="EMBL" id="JBJKFK010002812">
    <property type="protein sequence ID" value="KAL3310594.1"/>
    <property type="molecule type" value="Genomic_DNA"/>
</dbReference>
<comment type="caution">
    <text evidence="1">The sequence shown here is derived from an EMBL/GenBank/DDBJ whole genome shotgun (WGS) entry which is preliminary data.</text>
</comment>